<gene>
    <name evidence="3" type="ORF">BECKLFY1418A_GA0070994_10977</name>
</gene>
<evidence type="ECO:0000313" key="3">
    <source>
        <dbReference type="EMBL" id="VFJ99316.1"/>
    </source>
</evidence>
<reference evidence="3" key="1">
    <citation type="submission" date="2019-02" db="EMBL/GenBank/DDBJ databases">
        <authorList>
            <person name="Gruber-Vodicka R. H."/>
            <person name="Seah K. B. B."/>
        </authorList>
    </citation>
    <scope>NUCLEOTIDE SEQUENCE</scope>
    <source>
        <strain evidence="3">BECK_M6</strain>
    </source>
</reference>
<keyword evidence="2" id="KW-0732">Signal</keyword>
<evidence type="ECO:0000256" key="2">
    <source>
        <dbReference type="SAM" id="SignalP"/>
    </source>
</evidence>
<dbReference type="AlphaFoldDB" id="A0A450V3P5"/>
<protein>
    <submittedName>
        <fullName evidence="3">Uncharacterized protein</fullName>
    </submittedName>
</protein>
<accession>A0A450V3P5</accession>
<dbReference type="EMBL" id="CAADFH010000097">
    <property type="protein sequence ID" value="VFJ99316.1"/>
    <property type="molecule type" value="Genomic_DNA"/>
</dbReference>
<sequence length="367" mass="40781">MNHANEKIMRNVSIPLLLSLLCVSNVSAQLSNSCDALLQHGINNITRYRSAEHAIAYKWDKHCRYDLNSSSDSVIHNADAEIFSFSGSSNLNVDQKRQRVTNFCTENKAFAQANLNLAQEAKILSIPGINAWQQCIRMARKDIRITMTPSGTYDQFVHFEIDSSHDGELRFLGLEKEGYECNVAMVREGESVNTSDQPYIRNANIQIDCTREDPQQTEISGVGRIQYSPAYIAVNTSGPSLAVSFPEVVSEYYVTPPGTVIAFTANHCPEGWSSYSDADNRFILGSSTSNPLYKTGGRPDIPTAGNHSHSTEGINDGNWEPNGHLRESSQNRNHYHGTDTKGNHNHGGNNVPPFIALKYCKRELPSR</sequence>
<name>A0A450V3P5_9GAMM</name>
<feature type="chain" id="PRO_5019377172" evidence="2">
    <location>
        <begin position="29"/>
        <end position="367"/>
    </location>
</feature>
<organism evidence="3">
    <name type="scientific">Candidatus Kentrum sp. LFY</name>
    <dbReference type="NCBI Taxonomy" id="2126342"/>
    <lineage>
        <taxon>Bacteria</taxon>
        <taxon>Pseudomonadati</taxon>
        <taxon>Pseudomonadota</taxon>
        <taxon>Gammaproteobacteria</taxon>
        <taxon>Candidatus Kentrum</taxon>
    </lineage>
</organism>
<evidence type="ECO:0000256" key="1">
    <source>
        <dbReference type="SAM" id="MobiDB-lite"/>
    </source>
</evidence>
<feature type="signal peptide" evidence="2">
    <location>
        <begin position="1"/>
        <end position="28"/>
    </location>
</feature>
<feature type="region of interest" description="Disordered" evidence="1">
    <location>
        <begin position="289"/>
        <end position="352"/>
    </location>
</feature>
<proteinExistence type="predicted"/>